<protein>
    <submittedName>
        <fullName evidence="2">Uncharacterized protein</fullName>
    </submittedName>
</protein>
<dbReference type="Proteomes" id="UP000500826">
    <property type="component" value="Chromosome"/>
</dbReference>
<dbReference type="EMBL" id="CP053418">
    <property type="protein sequence ID" value="QJW83604.1"/>
    <property type="molecule type" value="Genomic_DNA"/>
</dbReference>
<sequence length="111" mass="12550">MLELKVASDIFGCSSTEWRMWAEEAFAGSAHISEYLAAWKAGKRDAWKRLNTLAEHLRDATGDDRGEWESRLTRLEIAAHTEIHAVQPTSRAGMQPRPDDQSQPVGRPCWT</sequence>
<accession>A0ABX6P0N6</accession>
<keyword evidence="3" id="KW-1185">Reference proteome</keyword>
<feature type="region of interest" description="Disordered" evidence="1">
    <location>
        <begin position="81"/>
        <end position="111"/>
    </location>
</feature>
<name>A0ABX6P0N6_9BURK</name>
<reference evidence="2 3" key="1">
    <citation type="submission" date="2020-05" db="EMBL/GenBank/DDBJ databases">
        <title>Ramlibacter rhizophilus sp. nov., isolated from rhizosphere soil of national flower Mugunghwa from South Korea.</title>
        <authorList>
            <person name="Zheng-Fei Y."/>
            <person name="Huan T."/>
        </authorList>
    </citation>
    <scope>NUCLEOTIDE SEQUENCE [LARGE SCALE GENOMIC DNA]</scope>
    <source>
        <strain evidence="2 3">H242</strain>
    </source>
</reference>
<organism evidence="2 3">
    <name type="scientific">Ramlibacter terrae</name>
    <dbReference type="NCBI Taxonomy" id="2732511"/>
    <lineage>
        <taxon>Bacteria</taxon>
        <taxon>Pseudomonadati</taxon>
        <taxon>Pseudomonadota</taxon>
        <taxon>Betaproteobacteria</taxon>
        <taxon>Burkholderiales</taxon>
        <taxon>Comamonadaceae</taxon>
        <taxon>Ramlibacter</taxon>
    </lineage>
</organism>
<proteinExistence type="predicted"/>
<evidence type="ECO:0000256" key="1">
    <source>
        <dbReference type="SAM" id="MobiDB-lite"/>
    </source>
</evidence>
<evidence type="ECO:0000313" key="2">
    <source>
        <dbReference type="EMBL" id="QJW83604.1"/>
    </source>
</evidence>
<gene>
    <name evidence="2" type="ORF">HK414_04480</name>
</gene>
<evidence type="ECO:0000313" key="3">
    <source>
        <dbReference type="Proteomes" id="UP000500826"/>
    </source>
</evidence>